<keyword evidence="7 14" id="KW-0276">Fatty acid metabolism</keyword>
<dbReference type="GO" id="GO:0030497">
    <property type="term" value="P:fatty acid elongation"/>
    <property type="evidence" value="ECO:0007669"/>
    <property type="project" value="TreeGrafter"/>
</dbReference>
<evidence type="ECO:0000256" key="3">
    <source>
        <dbReference type="ARBA" id="ARBA00007811"/>
    </source>
</evidence>
<dbReference type="Pfam" id="PF04387">
    <property type="entry name" value="PTPLA"/>
    <property type="match status" value="1"/>
</dbReference>
<feature type="transmembrane region" description="Helical" evidence="14">
    <location>
        <begin position="112"/>
        <end position="134"/>
    </location>
</feature>
<keyword evidence="14" id="KW-0256">Endoplasmic reticulum</keyword>
<evidence type="ECO:0000256" key="14">
    <source>
        <dbReference type="RuleBase" id="RU363109"/>
    </source>
</evidence>
<evidence type="ECO:0000256" key="8">
    <source>
        <dbReference type="ARBA" id="ARBA00022989"/>
    </source>
</evidence>
<dbReference type="GO" id="GO:0030148">
    <property type="term" value="P:sphingolipid biosynthetic process"/>
    <property type="evidence" value="ECO:0007669"/>
    <property type="project" value="TreeGrafter"/>
</dbReference>
<keyword evidence="10 14" id="KW-0472">Membrane</keyword>
<proteinExistence type="inferred from homology"/>
<comment type="catalytic activity">
    <reaction evidence="13 14">
        <text>a very-long-chain (3R)-3-hydroxyacyl-CoA = a very-long-chain (2E)-enoyl-CoA + H2O</text>
        <dbReference type="Rhea" id="RHEA:45812"/>
        <dbReference type="ChEBI" id="CHEBI:15377"/>
        <dbReference type="ChEBI" id="CHEBI:83728"/>
        <dbReference type="ChEBI" id="CHEBI:85440"/>
        <dbReference type="EC" id="4.2.1.134"/>
    </reaction>
</comment>
<feature type="transmembrane region" description="Helical" evidence="14">
    <location>
        <begin position="9"/>
        <end position="30"/>
    </location>
</feature>
<comment type="subcellular location">
    <subcellularLocation>
        <location evidence="14">Endoplasmic reticulum membrane</location>
        <topology evidence="14">Multi-pass membrane protein</topology>
    </subcellularLocation>
    <subcellularLocation>
        <location evidence="1">Membrane</location>
        <topology evidence="1">Multi-pass membrane protein</topology>
    </subcellularLocation>
</comment>
<evidence type="ECO:0000256" key="4">
    <source>
        <dbReference type="ARBA" id="ARBA00013122"/>
    </source>
</evidence>
<keyword evidence="8 14" id="KW-1133">Transmembrane helix</keyword>
<dbReference type="Proteomes" id="UP000660262">
    <property type="component" value="Unassembled WGS sequence"/>
</dbReference>
<evidence type="ECO:0000256" key="1">
    <source>
        <dbReference type="ARBA" id="ARBA00004141"/>
    </source>
</evidence>
<dbReference type="OrthoDB" id="46988at2759"/>
<organism evidence="15 16">
    <name type="scientific">Pycnococcus provasolii</name>
    <dbReference type="NCBI Taxonomy" id="41880"/>
    <lineage>
        <taxon>Eukaryota</taxon>
        <taxon>Viridiplantae</taxon>
        <taxon>Chlorophyta</taxon>
        <taxon>Pseudoscourfieldiophyceae</taxon>
        <taxon>Pseudoscourfieldiales</taxon>
        <taxon>Pycnococcaceae</taxon>
        <taxon>Pycnococcus</taxon>
    </lineage>
</organism>
<dbReference type="AlphaFoldDB" id="A0A830HZP5"/>
<keyword evidence="11 14" id="KW-0275">Fatty acid biosynthesis</keyword>
<dbReference type="GO" id="GO:0042761">
    <property type="term" value="P:very long-chain fatty acid biosynthetic process"/>
    <property type="evidence" value="ECO:0007669"/>
    <property type="project" value="TreeGrafter"/>
</dbReference>
<dbReference type="UniPathway" id="UPA00094"/>
<comment type="similarity">
    <text evidence="3 14">Belongs to the very long-chain fatty acids dehydratase HACD family.</text>
</comment>
<dbReference type="InterPro" id="IPR007482">
    <property type="entry name" value="Tyr_Pase-like_PTPLA"/>
</dbReference>
<evidence type="ECO:0000256" key="6">
    <source>
        <dbReference type="ARBA" id="ARBA00022692"/>
    </source>
</evidence>
<protein>
    <recommendedName>
        <fullName evidence="4 14">Very-long-chain (3R)-3-hydroxyacyl-CoA dehydratase</fullName>
        <ecNumber evidence="4 14">4.2.1.134</ecNumber>
    </recommendedName>
</protein>
<keyword evidence="5 14" id="KW-0444">Lipid biosynthesis</keyword>
<name>A0A830HZP5_9CHLO</name>
<comment type="function">
    <text evidence="14">Catalyzes the third of the four reactions of the long-chain fatty acids elongation cycle. This endoplasmic reticulum-bound enzymatic process, allows the addition of two carbons to the chain of long- and very long-chain fatty acids/VLCFAs per cycle. This enzyme catalyzes the dehydration of the 3-hydroxyacyl-CoA intermediate into trans-2,3-enoyl-CoA, within each cycle of fatty acid elongation. Thereby, it participates to the production of VLCFAs of different chain lengths that are involved in multiple biological processes as precursors of membrane lipids and lipid mediators.</text>
</comment>
<feature type="transmembrane region" description="Helical" evidence="14">
    <location>
        <begin position="197"/>
        <end position="218"/>
    </location>
</feature>
<gene>
    <name evidence="15" type="ORF">PPROV_000964100</name>
</gene>
<keyword evidence="16" id="KW-1185">Reference proteome</keyword>
<accession>A0A830HZP5</accession>
<dbReference type="PANTHER" id="PTHR11035">
    <property type="entry name" value="VERY-LONG-CHAIN (3R)-3-HYDROXYACYL-COA DEHYDRATASE"/>
    <property type="match status" value="1"/>
</dbReference>
<dbReference type="GO" id="GO:0005789">
    <property type="term" value="C:endoplasmic reticulum membrane"/>
    <property type="evidence" value="ECO:0007669"/>
    <property type="project" value="UniProtKB-SubCell"/>
</dbReference>
<keyword evidence="6 14" id="KW-0812">Transmembrane</keyword>
<evidence type="ECO:0000256" key="11">
    <source>
        <dbReference type="ARBA" id="ARBA00023160"/>
    </source>
</evidence>
<comment type="caution">
    <text evidence="14">Lacks conserved residue(s) required for the propagation of feature annotation.</text>
</comment>
<dbReference type="EMBL" id="BNJQ01000031">
    <property type="protein sequence ID" value="GHP10911.1"/>
    <property type="molecule type" value="Genomic_DNA"/>
</dbReference>
<evidence type="ECO:0000256" key="13">
    <source>
        <dbReference type="ARBA" id="ARBA00036671"/>
    </source>
</evidence>
<evidence type="ECO:0000313" key="15">
    <source>
        <dbReference type="EMBL" id="GHP10911.1"/>
    </source>
</evidence>
<comment type="pathway">
    <text evidence="2 14">Lipid metabolism; fatty acid biosynthesis.</text>
</comment>
<comment type="caution">
    <text evidence="15">The sequence shown here is derived from an EMBL/GenBank/DDBJ whole genome shotgun (WGS) entry which is preliminary data.</text>
</comment>
<sequence length="237" mass="26595">MALSTPKDVYLFAYTLAQLAATGYVLYLAFSSFSDGPSAVYAVAGDLVRLLQTLSLLEVMHAVFGLVRSNPFNTLVQISSRVYVVWFIINAVPSAATKVLRIPYLGDDAHPLLGLSYATMVIAWGFAETIRYTYYACSMLGSVPYFVKWVRYTAFYVLYPLGISSELTVCYFANPTLRSTGMFSYRMPNAWNFDFDFAFFNTYCVMLVAYVAFSPMLYTHMMSQRKKALGGAKAKKQ</sequence>
<dbReference type="PANTHER" id="PTHR11035:SF3">
    <property type="entry name" value="VERY-LONG-CHAIN (3R)-3-HYDROXYACYL-COA DEHYDRATASE"/>
    <property type="match status" value="1"/>
</dbReference>
<evidence type="ECO:0000313" key="16">
    <source>
        <dbReference type="Proteomes" id="UP000660262"/>
    </source>
</evidence>
<evidence type="ECO:0000256" key="7">
    <source>
        <dbReference type="ARBA" id="ARBA00022832"/>
    </source>
</evidence>
<feature type="transmembrane region" description="Helical" evidence="14">
    <location>
        <begin position="155"/>
        <end position="177"/>
    </location>
</feature>
<evidence type="ECO:0000256" key="12">
    <source>
        <dbReference type="ARBA" id="ARBA00023239"/>
    </source>
</evidence>
<evidence type="ECO:0000256" key="5">
    <source>
        <dbReference type="ARBA" id="ARBA00022516"/>
    </source>
</evidence>
<dbReference type="EC" id="4.2.1.134" evidence="4 14"/>
<evidence type="ECO:0000256" key="9">
    <source>
        <dbReference type="ARBA" id="ARBA00023098"/>
    </source>
</evidence>
<keyword evidence="12 14" id="KW-0456">Lyase</keyword>
<dbReference type="GO" id="GO:0102158">
    <property type="term" value="F:very-long-chain (3R)-3-hydroxyacyl-CoA dehydratase activity"/>
    <property type="evidence" value="ECO:0007669"/>
    <property type="project" value="UniProtKB-EC"/>
</dbReference>
<keyword evidence="9 14" id="KW-0443">Lipid metabolism</keyword>
<evidence type="ECO:0000256" key="2">
    <source>
        <dbReference type="ARBA" id="ARBA00005194"/>
    </source>
</evidence>
<evidence type="ECO:0000256" key="10">
    <source>
        <dbReference type="ARBA" id="ARBA00023136"/>
    </source>
</evidence>
<reference evidence="15" key="1">
    <citation type="submission" date="2020-10" db="EMBL/GenBank/DDBJ databases">
        <title>Unveiling of a novel bifunctional photoreceptor, Dualchrome1, isolated from a cosmopolitan green alga.</title>
        <authorList>
            <person name="Suzuki S."/>
            <person name="Kawachi M."/>
        </authorList>
    </citation>
    <scope>NUCLEOTIDE SEQUENCE</scope>
    <source>
        <strain evidence="15">NIES 2893</strain>
    </source>
</reference>